<sequence>MGKKDKGSDSLVNRELYERMNFLYQASILLAQTPAAPTHTQPPNSTPTNSKPEIPNTSCGLEPVANSIPQSSDRFAKRARRPYCRTSRAKQE</sequence>
<evidence type="ECO:0000313" key="3">
    <source>
        <dbReference type="Proteomes" id="UP000187455"/>
    </source>
</evidence>
<reference evidence="2 3" key="1">
    <citation type="journal article" date="2016" name="Mol. Biol. Evol.">
        <title>Genome-Wide Survey of Gut Fungi (Harpellales) Reveals the First Horizontally Transferred Ubiquitin Gene from a Mosquito Host.</title>
        <authorList>
            <person name="Wang Y."/>
            <person name="White M.M."/>
            <person name="Kvist S."/>
            <person name="Moncalvo J.M."/>
        </authorList>
    </citation>
    <scope>NUCLEOTIDE SEQUENCE [LARGE SCALE GENOMIC DNA]</scope>
    <source>
        <strain evidence="2 3">ALG-7-W6</strain>
    </source>
</reference>
<feature type="compositionally biased region" description="Low complexity" evidence="1">
    <location>
        <begin position="34"/>
        <end position="43"/>
    </location>
</feature>
<gene>
    <name evidence="2" type="ORF">AYI68_g6480</name>
</gene>
<dbReference type="EMBL" id="LSSL01004439">
    <property type="protein sequence ID" value="OLY79452.1"/>
    <property type="molecule type" value="Genomic_DNA"/>
</dbReference>
<dbReference type="Proteomes" id="UP000187455">
    <property type="component" value="Unassembled WGS sequence"/>
</dbReference>
<accession>A0A1R0GRD0</accession>
<dbReference type="OrthoDB" id="128536at2759"/>
<feature type="region of interest" description="Disordered" evidence="1">
    <location>
        <begin position="34"/>
        <end position="92"/>
    </location>
</feature>
<dbReference type="AlphaFoldDB" id="A0A1R0GRD0"/>
<evidence type="ECO:0000313" key="2">
    <source>
        <dbReference type="EMBL" id="OLY79452.1"/>
    </source>
</evidence>
<keyword evidence="3" id="KW-1185">Reference proteome</keyword>
<protein>
    <submittedName>
        <fullName evidence="2">Uncharacterized protein</fullName>
    </submittedName>
</protein>
<evidence type="ECO:0000256" key="1">
    <source>
        <dbReference type="SAM" id="MobiDB-lite"/>
    </source>
</evidence>
<comment type="caution">
    <text evidence="2">The sequence shown here is derived from an EMBL/GenBank/DDBJ whole genome shotgun (WGS) entry which is preliminary data.</text>
</comment>
<organism evidence="2 3">
    <name type="scientific">Smittium mucronatum</name>
    <dbReference type="NCBI Taxonomy" id="133383"/>
    <lineage>
        <taxon>Eukaryota</taxon>
        <taxon>Fungi</taxon>
        <taxon>Fungi incertae sedis</taxon>
        <taxon>Zoopagomycota</taxon>
        <taxon>Kickxellomycotina</taxon>
        <taxon>Harpellomycetes</taxon>
        <taxon>Harpellales</taxon>
        <taxon>Legeriomycetaceae</taxon>
        <taxon>Smittium</taxon>
    </lineage>
</organism>
<name>A0A1R0GRD0_9FUNG</name>
<feature type="compositionally biased region" description="Polar residues" evidence="1">
    <location>
        <begin position="46"/>
        <end position="59"/>
    </location>
</feature>
<proteinExistence type="predicted"/>